<sequence length="138" mass="15570">MTVSLDREYAALLAEVRPKAIETEAENELYLAEVTKLMRLGETLSPAQERLLKLLVNLIESFEDKHYQLQRATPLEILTELMSQRGLKQKDLVSVFGSQGIASEVLNGKREISKATAKALGEFFNVSPVLFFDISDRR</sequence>
<keyword evidence="3" id="KW-1185">Reference proteome</keyword>
<proteinExistence type="predicted"/>
<dbReference type="SMART" id="SM00530">
    <property type="entry name" value="HTH_XRE"/>
    <property type="match status" value="1"/>
</dbReference>
<comment type="caution">
    <text evidence="2">The sequence shown here is derived from an EMBL/GenBank/DDBJ whole genome shotgun (WGS) entry which is preliminary data.</text>
</comment>
<feature type="domain" description="HTH cro/C1-type" evidence="1">
    <location>
        <begin position="78"/>
        <end position="131"/>
    </location>
</feature>
<dbReference type="OrthoDB" id="464133at2"/>
<reference evidence="2 3" key="1">
    <citation type="submission" date="2018-03" db="EMBL/GenBank/DDBJ databases">
        <title>The ancient ancestry and fast evolution of plastids.</title>
        <authorList>
            <person name="Moore K.R."/>
            <person name="Magnabosco C."/>
            <person name="Momper L."/>
            <person name="Gold D.A."/>
            <person name="Bosak T."/>
            <person name="Fournier G.P."/>
        </authorList>
    </citation>
    <scope>NUCLEOTIDE SEQUENCE [LARGE SCALE GENOMIC DNA]</scope>
    <source>
        <strain evidence="2 3">CCALA 037</strain>
    </source>
</reference>
<dbReference type="Gene3D" id="1.10.260.40">
    <property type="entry name" value="lambda repressor-like DNA-binding domains"/>
    <property type="match status" value="1"/>
</dbReference>
<evidence type="ECO:0000259" key="1">
    <source>
        <dbReference type="PROSITE" id="PS50943"/>
    </source>
</evidence>
<accession>A0A2T1GCF8</accession>
<dbReference type="InterPro" id="IPR010982">
    <property type="entry name" value="Lambda_DNA-bd_dom_sf"/>
</dbReference>
<dbReference type="EMBL" id="PVWO01000214">
    <property type="protein sequence ID" value="PSB55054.1"/>
    <property type="molecule type" value="Genomic_DNA"/>
</dbReference>
<dbReference type="PROSITE" id="PS50943">
    <property type="entry name" value="HTH_CROC1"/>
    <property type="match status" value="1"/>
</dbReference>
<gene>
    <name evidence="2" type="ORF">C7B77_16295</name>
</gene>
<dbReference type="RefSeq" id="WP_106306944.1">
    <property type="nucleotide sequence ID" value="NZ_PVWO01000214.1"/>
</dbReference>
<dbReference type="Proteomes" id="UP000238937">
    <property type="component" value="Unassembled WGS sequence"/>
</dbReference>
<dbReference type="AlphaFoldDB" id="A0A2T1GCF8"/>
<protein>
    <submittedName>
        <fullName evidence="2">Transcriptional regulator</fullName>
    </submittedName>
</protein>
<evidence type="ECO:0000313" key="3">
    <source>
        <dbReference type="Proteomes" id="UP000238937"/>
    </source>
</evidence>
<evidence type="ECO:0000313" key="2">
    <source>
        <dbReference type="EMBL" id="PSB55054.1"/>
    </source>
</evidence>
<dbReference type="CDD" id="cd00093">
    <property type="entry name" value="HTH_XRE"/>
    <property type="match status" value="1"/>
</dbReference>
<name>A0A2T1GCF8_9CYAN</name>
<dbReference type="GO" id="GO:0003677">
    <property type="term" value="F:DNA binding"/>
    <property type="evidence" value="ECO:0007669"/>
    <property type="project" value="InterPro"/>
</dbReference>
<dbReference type="SUPFAM" id="SSF47413">
    <property type="entry name" value="lambda repressor-like DNA-binding domains"/>
    <property type="match status" value="1"/>
</dbReference>
<organism evidence="2 3">
    <name type="scientific">Chamaesiphon polymorphus CCALA 037</name>
    <dbReference type="NCBI Taxonomy" id="2107692"/>
    <lineage>
        <taxon>Bacteria</taxon>
        <taxon>Bacillati</taxon>
        <taxon>Cyanobacteriota</taxon>
        <taxon>Cyanophyceae</taxon>
        <taxon>Gomontiellales</taxon>
        <taxon>Chamaesiphonaceae</taxon>
        <taxon>Chamaesiphon</taxon>
    </lineage>
</organism>
<dbReference type="InterPro" id="IPR001387">
    <property type="entry name" value="Cro/C1-type_HTH"/>
</dbReference>